<dbReference type="GO" id="GO:0030286">
    <property type="term" value="C:dynein complex"/>
    <property type="evidence" value="ECO:0007669"/>
    <property type="project" value="UniProtKB-KW"/>
</dbReference>
<keyword evidence="8" id="KW-1185">Reference proteome</keyword>
<sequence>MSNKTHQGQPRESLVQYEPPIEVTADSDLVRQGIQGRKKAQLPPIESKPTTEDILNSILPPREWEHDGKHYIQYVSHSSASREDVANLQKLLDERLLARQARESGICPIREELHNQCFDEIIRQVTIDCPERGLLLLRVRDELKMTIAAYQTLYQSSVTFGMRKQLQSEEGKTELEQRIKELEEKRGKLQDRSIELMNKKESLEKKIKERLEIDEAKRKQEIEFLRYQGSHLENFLKSINDIK</sequence>
<dbReference type="InterPro" id="IPR019347">
    <property type="entry name" value="Axonemal_dynein_light_chain"/>
</dbReference>
<dbReference type="EMBL" id="LDAU01000151">
    <property type="protein sequence ID" value="KRX02805.1"/>
    <property type="molecule type" value="Genomic_DNA"/>
</dbReference>
<evidence type="ECO:0000256" key="5">
    <source>
        <dbReference type="SAM" id="Coils"/>
    </source>
</evidence>
<feature type="region of interest" description="Disordered" evidence="6">
    <location>
        <begin position="26"/>
        <end position="47"/>
    </location>
</feature>
<evidence type="ECO:0000256" key="3">
    <source>
        <dbReference type="ARBA" id="ARBA00023175"/>
    </source>
</evidence>
<dbReference type="PANTHER" id="PTHR13183:SF0">
    <property type="entry name" value="AXONEMAL DYNEIN LIGHT INTERMEDIATE POLYPEPTIDE 1"/>
    <property type="match status" value="1"/>
</dbReference>
<keyword evidence="3" id="KW-0505">Motor protein</keyword>
<keyword evidence="1" id="KW-0243">Dynein</keyword>
<evidence type="ECO:0000256" key="1">
    <source>
        <dbReference type="ARBA" id="ARBA00023017"/>
    </source>
</evidence>
<evidence type="ECO:0000256" key="2">
    <source>
        <dbReference type="ARBA" id="ARBA00023054"/>
    </source>
</evidence>
<protein>
    <recommendedName>
        <fullName evidence="9">Axonemal dynein light chain</fullName>
    </recommendedName>
</protein>
<dbReference type="InParanoid" id="A0A0V0QLG5"/>
<gene>
    <name evidence="7" type="ORF">PPERSA_04008</name>
</gene>
<accession>A0A0V0QLG5</accession>
<evidence type="ECO:0000256" key="4">
    <source>
        <dbReference type="ARBA" id="ARBA00038114"/>
    </source>
</evidence>
<proteinExistence type="inferred from homology"/>
<reference evidence="7 8" key="1">
    <citation type="journal article" date="2015" name="Sci. Rep.">
        <title>Genome of the facultative scuticociliatosis pathogen Pseudocohnilembus persalinus provides insight into its virulence through horizontal gene transfer.</title>
        <authorList>
            <person name="Xiong J."/>
            <person name="Wang G."/>
            <person name="Cheng J."/>
            <person name="Tian M."/>
            <person name="Pan X."/>
            <person name="Warren A."/>
            <person name="Jiang C."/>
            <person name="Yuan D."/>
            <person name="Miao W."/>
        </authorList>
    </citation>
    <scope>NUCLEOTIDE SEQUENCE [LARGE SCALE GENOMIC DNA]</scope>
    <source>
        <strain evidence="7">36N120E</strain>
    </source>
</reference>
<feature type="coiled-coil region" evidence="5">
    <location>
        <begin position="165"/>
        <end position="219"/>
    </location>
</feature>
<dbReference type="PANTHER" id="PTHR13183">
    <property type="entry name" value="AXONEMAL INNER ARM DYNEIN LIGHT CHAIN 28"/>
    <property type="match status" value="1"/>
</dbReference>
<evidence type="ECO:0000313" key="7">
    <source>
        <dbReference type="EMBL" id="KRX02805.1"/>
    </source>
</evidence>
<dbReference type="OrthoDB" id="273640at2759"/>
<comment type="caution">
    <text evidence="7">The sequence shown here is derived from an EMBL/GenBank/DDBJ whole genome shotgun (WGS) entry which is preliminary data.</text>
</comment>
<evidence type="ECO:0000313" key="8">
    <source>
        <dbReference type="Proteomes" id="UP000054937"/>
    </source>
</evidence>
<dbReference type="OMA" id="GICPIRY"/>
<dbReference type="GO" id="GO:0045504">
    <property type="term" value="F:dynein heavy chain binding"/>
    <property type="evidence" value="ECO:0007669"/>
    <property type="project" value="TreeGrafter"/>
</dbReference>
<dbReference type="Proteomes" id="UP000054937">
    <property type="component" value="Unassembled WGS sequence"/>
</dbReference>
<evidence type="ECO:0008006" key="9">
    <source>
        <dbReference type="Google" id="ProtNLM"/>
    </source>
</evidence>
<organism evidence="7 8">
    <name type="scientific">Pseudocohnilembus persalinus</name>
    <name type="common">Ciliate</name>
    <dbReference type="NCBI Taxonomy" id="266149"/>
    <lineage>
        <taxon>Eukaryota</taxon>
        <taxon>Sar</taxon>
        <taxon>Alveolata</taxon>
        <taxon>Ciliophora</taxon>
        <taxon>Intramacronucleata</taxon>
        <taxon>Oligohymenophorea</taxon>
        <taxon>Scuticociliatia</taxon>
        <taxon>Philasterida</taxon>
        <taxon>Pseudocohnilembidae</taxon>
        <taxon>Pseudocohnilembus</taxon>
    </lineage>
</organism>
<dbReference type="Pfam" id="PF10211">
    <property type="entry name" value="Ax_dynein_light"/>
    <property type="match status" value="1"/>
</dbReference>
<name>A0A0V0QLG5_PSEPJ</name>
<dbReference type="GO" id="GO:0005930">
    <property type="term" value="C:axoneme"/>
    <property type="evidence" value="ECO:0007669"/>
    <property type="project" value="TreeGrafter"/>
</dbReference>
<evidence type="ECO:0000256" key="6">
    <source>
        <dbReference type="SAM" id="MobiDB-lite"/>
    </source>
</evidence>
<keyword evidence="2 5" id="KW-0175">Coiled coil</keyword>
<dbReference type="AlphaFoldDB" id="A0A0V0QLG5"/>
<comment type="similarity">
    <text evidence="4">Belongs to the inner dynein arm light chain family.</text>
</comment>